<dbReference type="InterPro" id="IPR011032">
    <property type="entry name" value="GroES-like_sf"/>
</dbReference>
<evidence type="ECO:0000313" key="7">
    <source>
        <dbReference type="EMBL" id="VFJ44785.1"/>
    </source>
</evidence>
<evidence type="ECO:0000256" key="4">
    <source>
        <dbReference type="ARBA" id="ARBA00022833"/>
    </source>
</evidence>
<accession>A0A450RZV2</accession>
<evidence type="ECO:0000256" key="3">
    <source>
        <dbReference type="ARBA" id="ARBA00022723"/>
    </source>
</evidence>
<dbReference type="SUPFAM" id="SSF50129">
    <property type="entry name" value="GroES-like"/>
    <property type="match status" value="1"/>
</dbReference>
<dbReference type="InterPro" id="IPR036291">
    <property type="entry name" value="NAD(P)-bd_dom_sf"/>
</dbReference>
<keyword evidence="3" id="KW-0479">Metal-binding</keyword>
<dbReference type="SUPFAM" id="SSF55347">
    <property type="entry name" value="Glyceraldehyde-3-phosphate dehydrogenase-like, C-terminal domain"/>
    <property type="match status" value="1"/>
</dbReference>
<dbReference type="GO" id="GO:0000166">
    <property type="term" value="F:nucleotide binding"/>
    <property type="evidence" value="ECO:0007669"/>
    <property type="project" value="InterPro"/>
</dbReference>
<dbReference type="GO" id="GO:0046872">
    <property type="term" value="F:metal ion binding"/>
    <property type="evidence" value="ECO:0007669"/>
    <property type="project" value="UniProtKB-KW"/>
</dbReference>
<keyword evidence="5" id="KW-0560">Oxidoreductase</keyword>
<evidence type="ECO:0000313" key="8">
    <source>
        <dbReference type="EMBL" id="VFJ52149.1"/>
    </source>
</evidence>
<dbReference type="CDD" id="cd08255">
    <property type="entry name" value="2-desacetyl-2-hydroxyethyl_bacteriochlorophyllide_like"/>
    <property type="match status" value="1"/>
</dbReference>
<organism evidence="7">
    <name type="scientific">Candidatus Kentrum sp. FM</name>
    <dbReference type="NCBI Taxonomy" id="2126340"/>
    <lineage>
        <taxon>Bacteria</taxon>
        <taxon>Pseudomonadati</taxon>
        <taxon>Pseudomonadota</taxon>
        <taxon>Gammaproteobacteria</taxon>
        <taxon>Candidatus Kentrum</taxon>
    </lineage>
</organism>
<keyword evidence="4" id="KW-0862">Zinc</keyword>
<dbReference type="Pfam" id="PF00107">
    <property type="entry name" value="ADH_zinc_N"/>
    <property type="match status" value="1"/>
</dbReference>
<evidence type="ECO:0000256" key="5">
    <source>
        <dbReference type="ARBA" id="ARBA00023002"/>
    </source>
</evidence>
<proteinExistence type="inferred from homology"/>
<evidence type="ECO:0000256" key="2">
    <source>
        <dbReference type="ARBA" id="ARBA00008072"/>
    </source>
</evidence>
<dbReference type="AlphaFoldDB" id="A0A450RZV2"/>
<evidence type="ECO:0000259" key="6">
    <source>
        <dbReference type="SMART" id="SM00829"/>
    </source>
</evidence>
<protein>
    <submittedName>
        <fullName evidence="7">Predicted dehydrogenase</fullName>
    </submittedName>
</protein>
<reference evidence="7" key="1">
    <citation type="submission" date="2019-02" db="EMBL/GenBank/DDBJ databases">
        <authorList>
            <person name="Gruber-Vodicka R. H."/>
            <person name="Seah K. B. B."/>
        </authorList>
    </citation>
    <scope>NUCLEOTIDE SEQUENCE</scope>
    <source>
        <strain evidence="8">BECK_BZ163</strain>
        <strain evidence="9">BECK_BZ164</strain>
        <strain evidence="7">BECK_BZ165</strain>
    </source>
</reference>
<sequence length="733" mass="79007">MKQILQHLENGRTELAEVPCPGPAPGSLLIRTSRSLVSSGTERMLVDFGRANLVDKARQQPDKVRMVLDKVKTDGFGPTLAAVRSKLDRPLPMGYCNVGVIAELGAGVKGFRVGERVASNGAHAQVVNVPVNLCARVPEAVSDDEAAFTVIGAIALQGIRLLRPTLGESVVVFGLGLVGQVAIQLLGAHGCRVLGIDPDPQRRELARGFGIPVVDLSVGEDPVAVVARFSRDRGADAVLIAAATDSNEPIREAAALCRKRGRIVLVGTTGLALSRADFYEKELTFQVSCSYGPGRYDPDYEEKGHDYPVGFVRWTEQRNFEAVLDMMADGRLDVKPLISHRFPMDQAQRAYEVLSAPGPSLGILLEYPATEIDHLPRTIALEPQATNTPSRRTAQSVSASFIGAGNYATAVLIPAFRDAGAHLRAVASRTGVSALHAGRKFGFQETATDLERIFEDAGNDAVVITTRHDSHAGFVSRALAAGRHVFVEKPLCLTLAELAKIETEIEAEIETESAARPGDRLLMVGFNRRFAPQVVKIKQLLTGITGPKSFIMTINAGHIPADHWTQDPAVGGGRIVGEACHFIDLARFLAGASLTGWRGLAMESATGDTVCLQLAFADGSIGAIQYFANGSRSFPKERLEVFAAGRVLRLDNFRRLTGYGWPGFRRMNLLRQDKGQRACAAAFVRALRDGGPAPIPLGEILEVSRVSIALQGSVTGTTKDTIHEEHEGTRRRY</sequence>
<dbReference type="Gene3D" id="3.40.50.720">
    <property type="entry name" value="NAD(P)-binding Rossmann-like Domain"/>
    <property type="match status" value="2"/>
</dbReference>
<dbReference type="Gene3D" id="3.90.180.10">
    <property type="entry name" value="Medium-chain alcohol dehydrogenases, catalytic domain"/>
    <property type="match status" value="2"/>
</dbReference>
<gene>
    <name evidence="8" type="ORF">BECKFM1743A_GA0114220_100986</name>
    <name evidence="9" type="ORF">BECKFM1743B_GA0114221_100467</name>
    <name evidence="7" type="ORF">BECKFM1743C_GA0114222_1001611</name>
</gene>
<comment type="cofactor">
    <cofactor evidence="1">
        <name>Zn(2+)</name>
        <dbReference type="ChEBI" id="CHEBI:29105"/>
    </cofactor>
</comment>
<dbReference type="SUPFAM" id="SSF51735">
    <property type="entry name" value="NAD(P)-binding Rossmann-fold domains"/>
    <property type="match status" value="2"/>
</dbReference>
<dbReference type="EMBL" id="CAADFL010000046">
    <property type="protein sequence ID" value="VFK07630.1"/>
    <property type="molecule type" value="Genomic_DNA"/>
</dbReference>
<dbReference type="GO" id="GO:0016491">
    <property type="term" value="F:oxidoreductase activity"/>
    <property type="evidence" value="ECO:0007669"/>
    <property type="project" value="UniProtKB-KW"/>
</dbReference>
<dbReference type="Gene3D" id="3.30.360.10">
    <property type="entry name" value="Dihydrodipicolinate Reductase, domain 2"/>
    <property type="match status" value="1"/>
</dbReference>
<comment type="similarity">
    <text evidence="2">Belongs to the zinc-containing alcohol dehydrogenase family.</text>
</comment>
<dbReference type="EMBL" id="CAADFA010000016">
    <property type="protein sequence ID" value="VFJ44785.1"/>
    <property type="molecule type" value="Genomic_DNA"/>
</dbReference>
<evidence type="ECO:0000313" key="9">
    <source>
        <dbReference type="EMBL" id="VFK07630.1"/>
    </source>
</evidence>
<dbReference type="SMART" id="SM00829">
    <property type="entry name" value="PKS_ER"/>
    <property type="match status" value="1"/>
</dbReference>
<dbReference type="EMBL" id="CAADEZ010000098">
    <property type="protein sequence ID" value="VFJ52149.1"/>
    <property type="molecule type" value="Genomic_DNA"/>
</dbReference>
<dbReference type="Pfam" id="PF01408">
    <property type="entry name" value="GFO_IDH_MocA"/>
    <property type="match status" value="1"/>
</dbReference>
<dbReference type="InterPro" id="IPR013149">
    <property type="entry name" value="ADH-like_C"/>
</dbReference>
<feature type="domain" description="Enoyl reductase (ER)" evidence="6">
    <location>
        <begin position="40"/>
        <end position="361"/>
    </location>
</feature>
<dbReference type="PANTHER" id="PTHR43350:SF19">
    <property type="entry name" value="D-GULOSIDE 3-DEHYDROGENASE"/>
    <property type="match status" value="1"/>
</dbReference>
<evidence type="ECO:0000256" key="1">
    <source>
        <dbReference type="ARBA" id="ARBA00001947"/>
    </source>
</evidence>
<dbReference type="InterPro" id="IPR020843">
    <property type="entry name" value="ER"/>
</dbReference>
<dbReference type="PANTHER" id="PTHR43350">
    <property type="entry name" value="NAD-DEPENDENT ALCOHOL DEHYDROGENASE"/>
    <property type="match status" value="1"/>
</dbReference>
<dbReference type="InterPro" id="IPR000683">
    <property type="entry name" value="Gfo/Idh/MocA-like_OxRdtase_N"/>
</dbReference>
<name>A0A450RZV2_9GAMM</name>